<dbReference type="InterPro" id="IPR041588">
    <property type="entry name" value="Integrase_H2C2"/>
</dbReference>
<keyword evidence="13" id="KW-0472">Membrane</keyword>
<evidence type="ECO:0000256" key="2">
    <source>
        <dbReference type="ARBA" id="ARBA00022679"/>
    </source>
</evidence>
<keyword evidence="13" id="KW-0812">Transmembrane</keyword>
<reference evidence="17 18" key="1">
    <citation type="journal article" date="2015" name="Genome Biol. Evol.">
        <title>Comparative Genomics of a Bacterivorous Green Alga Reveals Evolutionary Causalities and Consequences of Phago-Mixotrophic Mode of Nutrition.</title>
        <authorList>
            <person name="Burns J.A."/>
            <person name="Paasch A."/>
            <person name="Narechania A."/>
            <person name="Kim E."/>
        </authorList>
    </citation>
    <scope>NUCLEOTIDE SEQUENCE [LARGE SCALE GENOMIC DNA]</scope>
    <source>
        <strain evidence="17 18">PLY_AMNH</strain>
    </source>
</reference>
<dbReference type="InterPro" id="IPR012337">
    <property type="entry name" value="RNaseH-like_sf"/>
</dbReference>
<feature type="region of interest" description="Disordered" evidence="12">
    <location>
        <begin position="1185"/>
        <end position="1207"/>
    </location>
</feature>
<evidence type="ECO:0000256" key="6">
    <source>
        <dbReference type="ARBA" id="ARBA00022759"/>
    </source>
</evidence>
<feature type="domain" description="Integrase catalytic" evidence="16">
    <location>
        <begin position="1357"/>
        <end position="1524"/>
    </location>
</feature>
<dbReference type="Pfam" id="PF17917">
    <property type="entry name" value="RT_RNaseH"/>
    <property type="match status" value="1"/>
</dbReference>
<keyword evidence="6" id="KW-0255">Endonuclease</keyword>
<protein>
    <submittedName>
        <fullName evidence="17">Uncharacterized protein</fullName>
    </submittedName>
</protein>
<dbReference type="Gene3D" id="2.30.30.1150">
    <property type="match status" value="1"/>
</dbReference>
<keyword evidence="3" id="KW-0548">Nucleotidyltransferase</keyword>
<dbReference type="InterPro" id="IPR000477">
    <property type="entry name" value="RT_dom"/>
</dbReference>
<dbReference type="InterPro" id="IPR050951">
    <property type="entry name" value="Retrovirus_Pol_polyprotein"/>
</dbReference>
<keyword evidence="7 11" id="KW-0863">Zinc-finger</keyword>
<keyword evidence="4" id="KW-0540">Nuclease</keyword>
<evidence type="ECO:0000313" key="18">
    <source>
        <dbReference type="Proteomes" id="UP001190700"/>
    </source>
</evidence>
<dbReference type="SUPFAM" id="SSF53098">
    <property type="entry name" value="Ribonuclease H-like"/>
    <property type="match status" value="1"/>
</dbReference>
<dbReference type="InterPro" id="IPR001525">
    <property type="entry name" value="C5_MeTfrase"/>
</dbReference>
<dbReference type="Gene3D" id="1.10.340.70">
    <property type="match status" value="1"/>
</dbReference>
<dbReference type="Pfam" id="PF00628">
    <property type="entry name" value="PHD"/>
    <property type="match status" value="1"/>
</dbReference>
<dbReference type="PROSITE" id="PS50994">
    <property type="entry name" value="INTEGRASE"/>
    <property type="match status" value="1"/>
</dbReference>
<evidence type="ECO:0000256" key="13">
    <source>
        <dbReference type="SAM" id="Phobius"/>
    </source>
</evidence>
<feature type="domain" description="PHD-type" evidence="15">
    <location>
        <begin position="1672"/>
        <end position="1722"/>
    </location>
</feature>
<dbReference type="GO" id="GO:0003676">
    <property type="term" value="F:nucleic acid binding"/>
    <property type="evidence" value="ECO:0007669"/>
    <property type="project" value="InterPro"/>
</dbReference>
<dbReference type="InterPro" id="IPR019787">
    <property type="entry name" value="Znf_PHD-finger"/>
</dbReference>
<dbReference type="Proteomes" id="UP001190700">
    <property type="component" value="Unassembled WGS sequence"/>
</dbReference>
<dbReference type="SUPFAM" id="SSF53335">
    <property type="entry name" value="S-adenosyl-L-methionine-dependent methyltransferases"/>
    <property type="match status" value="1"/>
</dbReference>
<evidence type="ECO:0000256" key="14">
    <source>
        <dbReference type="SAM" id="SignalP"/>
    </source>
</evidence>
<dbReference type="Gene3D" id="3.40.50.150">
    <property type="entry name" value="Vaccinia Virus protein VP39"/>
    <property type="match status" value="1"/>
</dbReference>
<evidence type="ECO:0000313" key="17">
    <source>
        <dbReference type="EMBL" id="KAK3243339.1"/>
    </source>
</evidence>
<feature type="chain" id="PRO_5042183627" evidence="14">
    <location>
        <begin position="20"/>
        <end position="1897"/>
    </location>
</feature>
<evidence type="ECO:0000256" key="1">
    <source>
        <dbReference type="ARBA" id="ARBA00022603"/>
    </source>
</evidence>
<evidence type="ECO:0000256" key="12">
    <source>
        <dbReference type="SAM" id="MobiDB-lite"/>
    </source>
</evidence>
<dbReference type="InterPro" id="IPR019786">
    <property type="entry name" value="Zinc_finger_PHD-type_CS"/>
</dbReference>
<feature type="transmembrane region" description="Helical" evidence="13">
    <location>
        <begin position="47"/>
        <end position="69"/>
    </location>
</feature>
<dbReference type="Gene3D" id="3.30.70.270">
    <property type="match status" value="2"/>
</dbReference>
<feature type="region of interest" description="Disordered" evidence="12">
    <location>
        <begin position="562"/>
        <end position="585"/>
    </location>
</feature>
<dbReference type="GO" id="GO:0032259">
    <property type="term" value="P:methylation"/>
    <property type="evidence" value="ECO:0007669"/>
    <property type="project" value="UniProtKB-KW"/>
</dbReference>
<keyword evidence="13" id="KW-1133">Transmembrane helix</keyword>
<dbReference type="Gene3D" id="3.10.10.10">
    <property type="entry name" value="HIV Type 1 Reverse Transcriptase, subunit A, domain 1"/>
    <property type="match status" value="1"/>
</dbReference>
<dbReference type="EMBL" id="LGRX02032949">
    <property type="protein sequence ID" value="KAK3243339.1"/>
    <property type="molecule type" value="Genomic_DNA"/>
</dbReference>
<dbReference type="GO" id="GO:0004519">
    <property type="term" value="F:endonuclease activity"/>
    <property type="evidence" value="ECO:0007669"/>
    <property type="project" value="UniProtKB-KW"/>
</dbReference>
<keyword evidence="9" id="KW-0862">Zinc</keyword>
<accession>A0AAE0EX08</accession>
<evidence type="ECO:0000256" key="8">
    <source>
        <dbReference type="ARBA" id="ARBA00022801"/>
    </source>
</evidence>
<dbReference type="InterPro" id="IPR043128">
    <property type="entry name" value="Rev_trsase/Diguanyl_cyclase"/>
</dbReference>
<evidence type="ECO:0000256" key="11">
    <source>
        <dbReference type="PROSITE-ProRule" id="PRU00146"/>
    </source>
</evidence>
<evidence type="ECO:0000256" key="5">
    <source>
        <dbReference type="ARBA" id="ARBA00022723"/>
    </source>
</evidence>
<dbReference type="SUPFAM" id="SSF56672">
    <property type="entry name" value="DNA/RNA polymerases"/>
    <property type="match status" value="1"/>
</dbReference>
<dbReference type="Pfam" id="PF17921">
    <property type="entry name" value="Integrase_H2C2"/>
    <property type="match status" value="1"/>
</dbReference>
<gene>
    <name evidence="17" type="ORF">CYMTET_47009</name>
</gene>
<evidence type="ECO:0000256" key="10">
    <source>
        <dbReference type="ARBA" id="ARBA00022918"/>
    </source>
</evidence>
<sequence length="1897" mass="212856">MYVLLVFVMVILMAAGCGARSLQGGWRLVGCMLAARPPMGPANTGRFFRFLVLLCGTLFLAAQLVEASLWKGVAFPSMQGACPRSSCTAWEAQQSSRQWEPSWEAYAAEEEVLPHTVLDGMQPLGTTSVTKDEAAWLDPELKATFGGHPDFTEAHWEEMRAILRRCGHCFANTPKDLTGYHGGATHNTFSIPFKDESKAAYQRPRKYSPGEQEIIDMHCKELLEYGFIEPASKHCRHASNVVVAGKKDHATGLWTQTRFCVDLRNVNRHSLKDNTLPHRPEDLYQKVAKAKYKTTLDATKAFHQIPMATEEDRDKTAFWWKNQLYRYTSMPFGAAGATAAFVRVMDYELRHLQHCTVAYVDDIVIYTDSTAEQHLKDVEAVLKTLGDAGIRLHAGKSTFGAATVDFLGYRVGHNSIGAQEAKCKAIKDLPRLRDKTGLRSILGMMNYYKGLVGEPGGPNYSEMARPLNDLLKKEVTDVNAAWGKEQDKALQDLKDALCSGSGLGGTYLEAVLYLHGVHFTLVTDHSPLTTLMEKADLQGQHLRWAISLQEFEFSVQYRPGAKNSNADVPSRYPLPSEQDETGARREREELASLHASMGERYERGLCDLTAFALADDPLSGEEATPDVQMANVCALEIRRQIGNGPVHRLFDVHHKDELECNRAVLFDTDYPELVVDSGRLARAAWKALSQLRPTRGTHGEGTPAVYSNECYEGEPVLKPIKVDTRVLDKDFFPRARDEGVVCYEPCGGLCAGLEMLLRSGVKVKKYLYQDISVESQAVARARCMALVRRYPDLLQPGAVELNKLPSDLHYTAAEHLISAGALEGDQWVMICGFPCQDLSPAGKRAGLAGKHSKLFRQVVRLLTTLQQLQKDRPPGYLLENVSPLAHRQGTSLRDVVFPYIASIIGNLVSFDAARAGSYAHRLRAYWSNLFQNYQFNQIMSLVERPKDRVVASILRKGWHPRPVVRPDRPPHYLANVVGEPLRALPTIMATQGSRAFCPPKMGTVVLPDEQNMEEGGREVDLDEKSRAMGYSSSELRMADGLCDEQLAVILGLSMDRRAMELLFAVAEASRRGLPHSKESPQAEEASALLEPADIDWQVGVDQHPQQRQASAAEWVDKSSKFTQKVADKMGHRMKKQKAICPGGQKGQEGLGSLQHGKSSSGNKKSKIQHFSVAQYRHRHGSHFVKQGETSQQSVAVPAWSPPDEKGAMRLPRLKSTVRLTELMAGVAEQHADREQHRDIYSDDWCLRWLKSKGSMELPETEARRVKRRAERHRWDEATDEIYMITPLGKELRIPKPEDRLALVREYHARTGHWGIRRTRNLLWQRHWWADLKKDVEAVVTQCETCQRVKTHYAREEAVLTPLEIKSFMYRWSLDLAWPTRRVTRSGNSRVLIMTEHYTRFIVCVPIPDKEAGTIAAAFRNHVLSVFGAPAECLVDGGKEFEGEFEQLCRDCLIDRRVTSPDSPEGNGLTERVVRTIKFCFKKLALEKGLDYEWDELLWSLVLSYNVARQESTGVAPFTLLFAQEAVVPPDLKKAPSLNFEEEVVNEKDSRVKDLLSRAASVRRLMISAGCSLEIAQHRDTLLYEGRRGGGYRPKPHQFKNGDFVYIRQKPRTGMEVATKPAILKLVKIQRDGVVTLEDATKLREKSTVQNIAPCHLQVKDQYDCSAAIPGKHHACEVCRREDGEAEMLLCDTCNRGYHIWCLQPALSQVPEGEWQCPKCLGTGMEAAMAKMTIESDELQDKLGMKDEQLSAELPAGMRLLPADVGPYRIVKEGEPLRQASSAHKIMGEKKDMFGELPDQVNWANQDELTARATVLSKKYREQKLKVMRRLRNAPLVSALSEEAVEMRGVVQKMKRSQVREASAMDWGLELIITVPTEVLELTFSPSSVIRVVITDPS</sequence>
<dbReference type="CDD" id="cd01647">
    <property type="entry name" value="RT_LTR"/>
    <property type="match status" value="1"/>
</dbReference>
<keyword evidence="5" id="KW-0479">Metal-binding</keyword>
<evidence type="ECO:0000259" key="15">
    <source>
        <dbReference type="PROSITE" id="PS50016"/>
    </source>
</evidence>
<dbReference type="GO" id="GO:0016787">
    <property type="term" value="F:hydrolase activity"/>
    <property type="evidence" value="ECO:0007669"/>
    <property type="project" value="UniProtKB-KW"/>
</dbReference>
<keyword evidence="1" id="KW-0489">Methyltransferase</keyword>
<feature type="signal peptide" evidence="14">
    <location>
        <begin position="1"/>
        <end position="19"/>
    </location>
</feature>
<dbReference type="SMART" id="SM00249">
    <property type="entry name" value="PHD"/>
    <property type="match status" value="1"/>
</dbReference>
<evidence type="ECO:0000256" key="4">
    <source>
        <dbReference type="ARBA" id="ARBA00022722"/>
    </source>
</evidence>
<dbReference type="SUPFAM" id="SSF57903">
    <property type="entry name" value="FYVE/PHD zinc finger"/>
    <property type="match status" value="1"/>
</dbReference>
<name>A0AAE0EX08_9CHLO</name>
<dbReference type="InterPro" id="IPR001965">
    <property type="entry name" value="Znf_PHD"/>
</dbReference>
<dbReference type="GO" id="GO:0015074">
    <property type="term" value="P:DNA integration"/>
    <property type="evidence" value="ECO:0007669"/>
    <property type="project" value="InterPro"/>
</dbReference>
<dbReference type="Gene3D" id="3.30.420.10">
    <property type="entry name" value="Ribonuclease H-like superfamily/Ribonuclease H"/>
    <property type="match status" value="1"/>
</dbReference>
<dbReference type="InterPro" id="IPR011011">
    <property type="entry name" value="Znf_FYVE_PHD"/>
</dbReference>
<dbReference type="PROSITE" id="PS01359">
    <property type="entry name" value="ZF_PHD_1"/>
    <property type="match status" value="1"/>
</dbReference>
<evidence type="ECO:0000256" key="7">
    <source>
        <dbReference type="ARBA" id="ARBA00022771"/>
    </source>
</evidence>
<organism evidence="17 18">
    <name type="scientific">Cymbomonas tetramitiformis</name>
    <dbReference type="NCBI Taxonomy" id="36881"/>
    <lineage>
        <taxon>Eukaryota</taxon>
        <taxon>Viridiplantae</taxon>
        <taxon>Chlorophyta</taxon>
        <taxon>Pyramimonadophyceae</taxon>
        <taxon>Pyramimonadales</taxon>
        <taxon>Pyramimonadaceae</taxon>
        <taxon>Cymbomonas</taxon>
    </lineage>
</organism>
<keyword evidence="8" id="KW-0378">Hydrolase</keyword>
<dbReference type="InterPro" id="IPR029063">
    <property type="entry name" value="SAM-dependent_MTases_sf"/>
</dbReference>
<evidence type="ECO:0000256" key="9">
    <source>
        <dbReference type="ARBA" id="ARBA00022833"/>
    </source>
</evidence>
<feature type="region of interest" description="Disordered" evidence="12">
    <location>
        <begin position="1139"/>
        <end position="1164"/>
    </location>
</feature>
<dbReference type="GO" id="GO:0008168">
    <property type="term" value="F:methyltransferase activity"/>
    <property type="evidence" value="ECO:0007669"/>
    <property type="project" value="UniProtKB-KW"/>
</dbReference>
<evidence type="ECO:0000256" key="3">
    <source>
        <dbReference type="ARBA" id="ARBA00022695"/>
    </source>
</evidence>
<dbReference type="PROSITE" id="PS50016">
    <property type="entry name" value="ZF_PHD_2"/>
    <property type="match status" value="1"/>
</dbReference>
<keyword evidence="14" id="KW-0732">Signal</keyword>
<evidence type="ECO:0000259" key="16">
    <source>
        <dbReference type="PROSITE" id="PS50994"/>
    </source>
</evidence>
<dbReference type="InterPro" id="IPR036397">
    <property type="entry name" value="RNaseH_sf"/>
</dbReference>
<keyword evidence="10" id="KW-0695">RNA-directed DNA polymerase</keyword>
<dbReference type="PANTHER" id="PTHR37984:SF5">
    <property type="entry name" value="PROTEIN NYNRIN-LIKE"/>
    <property type="match status" value="1"/>
</dbReference>
<dbReference type="InterPro" id="IPR041373">
    <property type="entry name" value="RT_RNaseH"/>
</dbReference>
<keyword evidence="2" id="KW-0808">Transferase</keyword>
<dbReference type="GO" id="GO:0003964">
    <property type="term" value="F:RNA-directed DNA polymerase activity"/>
    <property type="evidence" value="ECO:0007669"/>
    <property type="project" value="UniProtKB-KW"/>
</dbReference>
<dbReference type="InterPro" id="IPR043502">
    <property type="entry name" value="DNA/RNA_pol_sf"/>
</dbReference>
<dbReference type="PANTHER" id="PTHR37984">
    <property type="entry name" value="PROTEIN CBG26694"/>
    <property type="match status" value="1"/>
</dbReference>
<dbReference type="InterPro" id="IPR001584">
    <property type="entry name" value="Integrase_cat-core"/>
</dbReference>
<comment type="caution">
    <text evidence="17">The sequence shown here is derived from an EMBL/GenBank/DDBJ whole genome shotgun (WGS) entry which is preliminary data.</text>
</comment>
<dbReference type="Pfam" id="PF00078">
    <property type="entry name" value="RVT_1"/>
    <property type="match status" value="1"/>
</dbReference>
<dbReference type="Pfam" id="PF00145">
    <property type="entry name" value="DNA_methylase"/>
    <property type="match status" value="1"/>
</dbReference>
<keyword evidence="18" id="KW-1185">Reference proteome</keyword>
<proteinExistence type="predicted"/>
<dbReference type="GO" id="GO:0008270">
    <property type="term" value="F:zinc ion binding"/>
    <property type="evidence" value="ECO:0007669"/>
    <property type="project" value="UniProtKB-KW"/>
</dbReference>